<dbReference type="FunFam" id="3.40.30.10:FF:000027">
    <property type="entry name" value="protein disulfide-isomerase A2"/>
    <property type="match status" value="1"/>
</dbReference>
<evidence type="ECO:0000256" key="12">
    <source>
        <dbReference type="ARBA" id="ARBA00023186"/>
    </source>
</evidence>
<evidence type="ECO:0000259" key="20">
    <source>
        <dbReference type="PROSITE" id="PS51352"/>
    </source>
</evidence>
<keyword evidence="9" id="KW-0446">Lipid-binding</keyword>
<dbReference type="Pfam" id="PF00085">
    <property type="entry name" value="Thioredoxin"/>
    <property type="match status" value="2"/>
</dbReference>
<feature type="signal peptide" evidence="19">
    <location>
        <begin position="1"/>
        <end position="21"/>
    </location>
</feature>
<keyword evidence="13 21" id="KW-0413">Isomerase</keyword>
<reference evidence="21 22" key="1">
    <citation type="submission" date="2013-11" db="EMBL/GenBank/DDBJ databases">
        <title>The Damaraland mole rat (Fukomys damarensis) genome and evolution of African mole rats.</title>
        <authorList>
            <person name="Gladyshev V.N."/>
            <person name="Fang X."/>
        </authorList>
    </citation>
    <scope>NUCLEOTIDE SEQUENCE [LARGE SCALE GENOMIC DNA]</scope>
    <source>
        <tissue evidence="21">Liver</tissue>
    </source>
</reference>
<keyword evidence="12" id="KW-0143">Chaperone</keyword>
<dbReference type="CDD" id="cd02995">
    <property type="entry name" value="PDI_a_PDI_a'_C"/>
    <property type="match status" value="1"/>
</dbReference>
<accession>A0A091EH80</accession>
<evidence type="ECO:0000313" key="22">
    <source>
        <dbReference type="Proteomes" id="UP000028990"/>
    </source>
</evidence>
<evidence type="ECO:0000256" key="15">
    <source>
        <dbReference type="ARBA" id="ARBA00059254"/>
    </source>
</evidence>
<keyword evidence="14 17" id="KW-0676">Redox-active center</keyword>
<evidence type="ECO:0000256" key="1">
    <source>
        <dbReference type="ARBA" id="ARBA00001182"/>
    </source>
</evidence>
<dbReference type="CDD" id="cd02961">
    <property type="entry name" value="PDI_a_family"/>
    <property type="match status" value="1"/>
</dbReference>
<evidence type="ECO:0000313" key="21">
    <source>
        <dbReference type="EMBL" id="KFO34786.1"/>
    </source>
</evidence>
<keyword evidence="7" id="KW-0677">Repeat</keyword>
<dbReference type="InterPro" id="IPR036249">
    <property type="entry name" value="Thioredoxin-like_sf"/>
</dbReference>
<dbReference type="PROSITE" id="PS00194">
    <property type="entry name" value="THIOREDOXIN_1"/>
    <property type="match status" value="1"/>
</dbReference>
<dbReference type="GO" id="GO:0005496">
    <property type="term" value="F:steroid binding"/>
    <property type="evidence" value="ECO:0007669"/>
    <property type="project" value="UniProtKB-KW"/>
</dbReference>
<keyword evidence="10 17" id="KW-1015">Disulfide bond</keyword>
<dbReference type="InterPro" id="IPR013766">
    <property type="entry name" value="Thioredoxin_domain"/>
</dbReference>
<feature type="domain" description="Thioredoxin" evidence="20">
    <location>
        <begin position="31"/>
        <end position="156"/>
    </location>
</feature>
<keyword evidence="22" id="KW-1185">Reference proteome</keyword>
<evidence type="ECO:0000256" key="10">
    <source>
        <dbReference type="ARBA" id="ARBA00023157"/>
    </source>
</evidence>
<evidence type="ECO:0000256" key="3">
    <source>
        <dbReference type="ARBA" id="ARBA00006347"/>
    </source>
</evidence>
<evidence type="ECO:0000256" key="19">
    <source>
        <dbReference type="SAM" id="SignalP"/>
    </source>
</evidence>
<name>A0A091EH80_FUKDA</name>
<dbReference type="PANTHER" id="PTHR18929:SF93">
    <property type="entry name" value="PROTEIN DISULFIDE-ISOMERASE A2"/>
    <property type="match status" value="1"/>
</dbReference>
<dbReference type="FunFam" id="3.40.30.10:FF:000042">
    <property type="entry name" value="protein disulfide-isomerase A2"/>
    <property type="match status" value="1"/>
</dbReference>
<feature type="region of interest" description="Disordered" evidence="18">
    <location>
        <begin position="497"/>
        <end position="529"/>
    </location>
</feature>
<keyword evidence="11" id="KW-0325">Glycoprotein</keyword>
<dbReference type="GO" id="GO:0006457">
    <property type="term" value="P:protein folding"/>
    <property type="evidence" value="ECO:0007669"/>
    <property type="project" value="TreeGrafter"/>
</dbReference>
<dbReference type="EC" id="5.3.4.1" evidence="4"/>
<dbReference type="GO" id="GO:0003756">
    <property type="term" value="F:protein disulfide isomerase activity"/>
    <property type="evidence" value="ECO:0007669"/>
    <property type="project" value="UniProtKB-EC"/>
</dbReference>
<keyword evidence="5" id="KW-0754">Steroid-binding</keyword>
<dbReference type="OMA" id="REDYVWS"/>
<dbReference type="InterPro" id="IPR017937">
    <property type="entry name" value="Thioredoxin_CS"/>
</dbReference>
<dbReference type="AlphaFoldDB" id="A0A091EH80"/>
<evidence type="ECO:0000256" key="14">
    <source>
        <dbReference type="ARBA" id="ARBA00023284"/>
    </source>
</evidence>
<comment type="function">
    <text evidence="15">Acts as an intracellular estrogen-binding protein. May be involved in modulating cellular levels and biological functions of estrogens in the pancreas. May act as a chaperone that inhibits aggregation of misfolded proteins.</text>
</comment>
<evidence type="ECO:0000256" key="9">
    <source>
        <dbReference type="ARBA" id="ARBA00023121"/>
    </source>
</evidence>
<organism evidence="21 22">
    <name type="scientific">Fukomys damarensis</name>
    <name type="common">Damaraland mole rat</name>
    <name type="synonym">Cryptomys damarensis</name>
    <dbReference type="NCBI Taxonomy" id="885580"/>
    <lineage>
        <taxon>Eukaryota</taxon>
        <taxon>Metazoa</taxon>
        <taxon>Chordata</taxon>
        <taxon>Craniata</taxon>
        <taxon>Vertebrata</taxon>
        <taxon>Euteleostomi</taxon>
        <taxon>Mammalia</taxon>
        <taxon>Eutheria</taxon>
        <taxon>Euarchontoglires</taxon>
        <taxon>Glires</taxon>
        <taxon>Rodentia</taxon>
        <taxon>Hystricomorpha</taxon>
        <taxon>Bathyergidae</taxon>
        <taxon>Fukomys</taxon>
    </lineage>
</organism>
<evidence type="ECO:0000256" key="17">
    <source>
        <dbReference type="PIRSR" id="PIRSR605792-51"/>
    </source>
</evidence>
<dbReference type="CDD" id="cd02981">
    <property type="entry name" value="PDI_b_family"/>
    <property type="match status" value="1"/>
</dbReference>
<dbReference type="Gene3D" id="3.40.30.10">
    <property type="entry name" value="Glutaredoxin"/>
    <property type="match status" value="4"/>
</dbReference>
<evidence type="ECO:0000256" key="5">
    <source>
        <dbReference type="ARBA" id="ARBA00022665"/>
    </source>
</evidence>
<comment type="catalytic activity">
    <reaction evidence="1">
        <text>Catalyzes the rearrangement of -S-S- bonds in proteins.</text>
        <dbReference type="EC" id="5.3.4.1"/>
    </reaction>
</comment>
<dbReference type="InterPro" id="IPR005792">
    <property type="entry name" value="Prot_disulphide_isomerase"/>
</dbReference>
<evidence type="ECO:0000256" key="18">
    <source>
        <dbReference type="SAM" id="MobiDB-lite"/>
    </source>
</evidence>
<evidence type="ECO:0000256" key="6">
    <source>
        <dbReference type="ARBA" id="ARBA00022729"/>
    </source>
</evidence>
<dbReference type="PRINTS" id="PR00421">
    <property type="entry name" value="THIOREDOXIN"/>
</dbReference>
<feature type="chain" id="PRO_5001872780" description="Protein disulfide-isomerase A2" evidence="19">
    <location>
        <begin position="22"/>
        <end position="529"/>
    </location>
</feature>
<sequence length="529" mass="58731">MNSQLLTVLLLFLLGVSGPWGQGQDPHGPLEDLPEEPPVEKVPKEDGVLVLNGSTLSWALQEHSALLVEFYAPWCGHCQALAPEYSKAAILLEDESVPVTLAKVDGPAEPDLMEKFGVTEYPTIKFFQDGNHTHPEEYTGPREAEGIAEWLRRRVGSSAAHLEDEESLQALLDAQDVVVVGFFQDLQGEDVATFLALARDALDMTFGLTDQPQLFKKFGLTKDTVILFKKFDEGQADFPVDEETGLDLGNLSRFLVTHSMHLVTEFNQQTSRKIYAARILNHLLLFVNQTLAPHQELLASFREAAPPFRGQVLFVVVDVAANNDDVLQYFGLKAEEAPTMRLINIETTRKYAPVDGGPITSASVASFCHSVFSGEAKPYLLSQEIPPGWDQRPVKILVGKNFEQVAFDETKNVFVKFYAPWCSHCKEMAPAWEALAEKYRDHEDIVIAELDATANELEAFAVHSFPTLKFFPAGPGRKVTEYKSARDLETFSKFLDSGGELPVEEPTEKPETPFLEPPANSTLGPKEEL</sequence>
<evidence type="ECO:0000256" key="7">
    <source>
        <dbReference type="ARBA" id="ARBA00022737"/>
    </source>
</evidence>
<keyword evidence="8" id="KW-0256">Endoplasmic reticulum</keyword>
<gene>
    <name evidence="21" type="ORF">H920_03814</name>
</gene>
<feature type="disulfide bond" description="Redox-active" evidence="17">
    <location>
        <begin position="422"/>
        <end position="425"/>
    </location>
</feature>
<dbReference type="FunFam" id="3.40.30.10:FF:000023">
    <property type="entry name" value="Protein disulfide-isomerase"/>
    <property type="match status" value="1"/>
</dbReference>
<protein>
    <recommendedName>
        <fullName evidence="16">Protein disulfide-isomerase A2</fullName>
        <ecNumber evidence="4">5.3.4.1</ecNumber>
    </recommendedName>
</protein>
<dbReference type="NCBIfam" id="TIGR01130">
    <property type="entry name" value="ER_PDI_fam"/>
    <property type="match status" value="1"/>
</dbReference>
<dbReference type="STRING" id="885580.ENSFDAP00000019081"/>
<evidence type="ECO:0000256" key="8">
    <source>
        <dbReference type="ARBA" id="ARBA00022824"/>
    </source>
</evidence>
<keyword evidence="6 19" id="KW-0732">Signal</keyword>
<dbReference type="PROSITE" id="PS51352">
    <property type="entry name" value="THIOREDOXIN_2"/>
    <property type="match status" value="2"/>
</dbReference>
<dbReference type="GO" id="GO:0034976">
    <property type="term" value="P:response to endoplasmic reticulum stress"/>
    <property type="evidence" value="ECO:0007669"/>
    <property type="project" value="TreeGrafter"/>
</dbReference>
<dbReference type="eggNOG" id="KOG0190">
    <property type="taxonomic scope" value="Eukaryota"/>
</dbReference>
<dbReference type="Pfam" id="PF13848">
    <property type="entry name" value="Thioredoxin_6"/>
    <property type="match status" value="1"/>
</dbReference>
<dbReference type="CDD" id="cd02982">
    <property type="entry name" value="PDI_b'_family"/>
    <property type="match status" value="1"/>
</dbReference>
<dbReference type="FunFam" id="3.40.30.10:FF:000203">
    <property type="entry name" value="Protein disulfide isomerase family A member 2"/>
    <property type="match status" value="1"/>
</dbReference>
<dbReference type="PANTHER" id="PTHR18929">
    <property type="entry name" value="PROTEIN DISULFIDE ISOMERASE"/>
    <property type="match status" value="1"/>
</dbReference>
<dbReference type="GO" id="GO:0005788">
    <property type="term" value="C:endoplasmic reticulum lumen"/>
    <property type="evidence" value="ECO:0007669"/>
    <property type="project" value="UniProtKB-SubCell"/>
</dbReference>
<dbReference type="EMBL" id="KN121905">
    <property type="protein sequence ID" value="KFO34786.1"/>
    <property type="molecule type" value="Genomic_DNA"/>
</dbReference>
<evidence type="ECO:0000256" key="2">
    <source>
        <dbReference type="ARBA" id="ARBA00004319"/>
    </source>
</evidence>
<evidence type="ECO:0000256" key="13">
    <source>
        <dbReference type="ARBA" id="ARBA00023235"/>
    </source>
</evidence>
<dbReference type="SUPFAM" id="SSF52833">
    <property type="entry name" value="Thioredoxin-like"/>
    <property type="match status" value="4"/>
</dbReference>
<comment type="similarity">
    <text evidence="3">Belongs to the protein disulfide isomerase family.</text>
</comment>
<evidence type="ECO:0000256" key="16">
    <source>
        <dbReference type="ARBA" id="ARBA00074924"/>
    </source>
</evidence>
<feature type="domain" description="Thioredoxin" evidence="20">
    <location>
        <begin position="356"/>
        <end position="500"/>
    </location>
</feature>
<feature type="disulfide bond" description="Redox-active" evidence="17">
    <location>
        <begin position="75"/>
        <end position="78"/>
    </location>
</feature>
<evidence type="ECO:0000256" key="11">
    <source>
        <dbReference type="ARBA" id="ARBA00023180"/>
    </source>
</evidence>
<dbReference type="Proteomes" id="UP000028990">
    <property type="component" value="Unassembled WGS sequence"/>
</dbReference>
<comment type="subcellular location">
    <subcellularLocation>
        <location evidence="2">Endoplasmic reticulum lumen</location>
    </subcellularLocation>
</comment>
<evidence type="ECO:0000256" key="4">
    <source>
        <dbReference type="ARBA" id="ARBA00012723"/>
    </source>
</evidence>
<proteinExistence type="inferred from homology"/>